<sequence>MIDREKLHEVLAAIGRALEHPARITIVGSGAGMLSGQDDRQTPDIDVWYPTSDFDISDLRNACLEAGLLFDPKGHVEADQMYLQIMRPGITMLPKQFETEVYGRFGNLTVTLPPPELIIATKLARASVSDLEDTSWWVANSDVTLERIAAAIGKIPQAENRETATENLVLVEIAMASRGNEKDDDDDCEP</sequence>
<dbReference type="InterPro" id="IPR045792">
    <property type="entry name" value="DUF6036"/>
</dbReference>
<reference evidence="2 3" key="1">
    <citation type="submission" date="2022-10" db="EMBL/GenBank/DDBJ databases">
        <title>Defluviimonas sp. CAU 1641 isolated from mud.</title>
        <authorList>
            <person name="Kim W."/>
        </authorList>
    </citation>
    <scope>NUCLEOTIDE SEQUENCE [LARGE SCALE GENOMIC DNA]</scope>
    <source>
        <strain evidence="2 3">CAU 1641</strain>
    </source>
</reference>
<comment type="caution">
    <text evidence="2">The sequence shown here is derived from an EMBL/GenBank/DDBJ whole genome shotgun (WGS) entry which is preliminary data.</text>
</comment>
<evidence type="ECO:0000313" key="3">
    <source>
        <dbReference type="Proteomes" id="UP001207582"/>
    </source>
</evidence>
<dbReference type="EMBL" id="JAPDOG010000014">
    <property type="protein sequence ID" value="MCW3783022.1"/>
    <property type="molecule type" value="Genomic_DNA"/>
</dbReference>
<proteinExistence type="predicted"/>
<dbReference type="Proteomes" id="UP001207582">
    <property type="component" value="Unassembled WGS sequence"/>
</dbReference>
<keyword evidence="3" id="KW-1185">Reference proteome</keyword>
<feature type="domain" description="DUF6036" evidence="1">
    <location>
        <begin position="21"/>
        <end position="135"/>
    </location>
</feature>
<protein>
    <recommendedName>
        <fullName evidence="1">DUF6036 domain-containing protein</fullName>
    </recommendedName>
</protein>
<evidence type="ECO:0000313" key="2">
    <source>
        <dbReference type="EMBL" id="MCW3783022.1"/>
    </source>
</evidence>
<name>A0ABT3J5Q5_9RHOB</name>
<accession>A0ABT3J5Q5</accession>
<dbReference type="RefSeq" id="WP_264772656.1">
    <property type="nucleotide sequence ID" value="NZ_JAPDOG010000014.1"/>
</dbReference>
<dbReference type="Pfam" id="PF19502">
    <property type="entry name" value="DUF6036"/>
    <property type="match status" value="1"/>
</dbReference>
<evidence type="ECO:0000259" key="1">
    <source>
        <dbReference type="Pfam" id="PF19502"/>
    </source>
</evidence>
<organism evidence="2 3">
    <name type="scientific">Defluviimonas salinarum</name>
    <dbReference type="NCBI Taxonomy" id="2992147"/>
    <lineage>
        <taxon>Bacteria</taxon>
        <taxon>Pseudomonadati</taxon>
        <taxon>Pseudomonadota</taxon>
        <taxon>Alphaproteobacteria</taxon>
        <taxon>Rhodobacterales</taxon>
        <taxon>Paracoccaceae</taxon>
        <taxon>Albidovulum</taxon>
    </lineage>
</organism>
<gene>
    <name evidence="2" type="ORF">OM960_15845</name>
</gene>